<dbReference type="Gene3D" id="3.30.160.60">
    <property type="entry name" value="Classic Zinc Finger"/>
    <property type="match status" value="4"/>
</dbReference>
<dbReference type="PROSITE" id="PS00028">
    <property type="entry name" value="ZINC_FINGER_C2H2_1"/>
    <property type="match status" value="2"/>
</dbReference>
<dbReference type="GO" id="GO:0008270">
    <property type="term" value="F:zinc ion binding"/>
    <property type="evidence" value="ECO:0007669"/>
    <property type="project" value="UniProtKB-KW"/>
</dbReference>
<organism evidence="9 10">
    <name type="scientific">Cricetulus griseus</name>
    <name type="common">Chinese hamster</name>
    <name type="synonym">Cricetulus barabensis griseus</name>
    <dbReference type="NCBI Taxonomy" id="10029"/>
    <lineage>
        <taxon>Eukaryota</taxon>
        <taxon>Metazoa</taxon>
        <taxon>Chordata</taxon>
        <taxon>Craniata</taxon>
        <taxon>Vertebrata</taxon>
        <taxon>Euteleostomi</taxon>
        <taxon>Mammalia</taxon>
        <taxon>Eutheria</taxon>
        <taxon>Euarchontoglires</taxon>
        <taxon>Glires</taxon>
        <taxon>Rodentia</taxon>
        <taxon>Myomorpha</taxon>
        <taxon>Muroidea</taxon>
        <taxon>Cricetidae</taxon>
        <taxon>Cricetinae</taxon>
        <taxon>Cricetulus</taxon>
    </lineage>
</organism>
<proteinExistence type="predicted"/>
<keyword evidence="4" id="KW-0862">Zinc</keyword>
<gene>
    <name evidence="9" type="ORF">I79_012393</name>
</gene>
<evidence type="ECO:0000259" key="8">
    <source>
        <dbReference type="PROSITE" id="PS50157"/>
    </source>
</evidence>
<evidence type="ECO:0000313" key="9">
    <source>
        <dbReference type="EMBL" id="EGW06403.1"/>
    </source>
</evidence>
<dbReference type="FunFam" id="3.30.160.60:FF:002343">
    <property type="entry name" value="Zinc finger protein 33A"/>
    <property type="match status" value="2"/>
</dbReference>
<evidence type="ECO:0000313" key="10">
    <source>
        <dbReference type="Proteomes" id="UP000001075"/>
    </source>
</evidence>
<evidence type="ECO:0000256" key="3">
    <source>
        <dbReference type="ARBA" id="ARBA00022771"/>
    </source>
</evidence>
<dbReference type="PROSITE" id="PS50157">
    <property type="entry name" value="ZINC_FINGER_C2H2_2"/>
    <property type="match status" value="4"/>
</dbReference>
<feature type="region of interest" description="Disordered" evidence="7">
    <location>
        <begin position="171"/>
        <end position="209"/>
    </location>
</feature>
<feature type="domain" description="C2H2-type" evidence="8">
    <location>
        <begin position="114"/>
        <end position="141"/>
    </location>
</feature>
<dbReference type="SUPFAM" id="SSF57667">
    <property type="entry name" value="beta-beta-alpha zinc fingers"/>
    <property type="match status" value="2"/>
</dbReference>
<dbReference type="Pfam" id="PF00096">
    <property type="entry name" value="zf-C2H2"/>
    <property type="match status" value="2"/>
</dbReference>
<evidence type="ECO:0000256" key="2">
    <source>
        <dbReference type="ARBA" id="ARBA00022737"/>
    </source>
</evidence>
<dbReference type="Proteomes" id="UP000001075">
    <property type="component" value="Unassembled WGS sequence"/>
</dbReference>
<keyword evidence="1" id="KW-0479">Metal-binding</keyword>
<accession>G3HNQ0</accession>
<evidence type="ECO:0000256" key="1">
    <source>
        <dbReference type="ARBA" id="ARBA00022723"/>
    </source>
</evidence>
<feature type="domain" description="C2H2-type" evidence="8">
    <location>
        <begin position="86"/>
        <end position="113"/>
    </location>
</feature>
<evidence type="ECO:0000256" key="5">
    <source>
        <dbReference type="ARBA" id="ARBA00023242"/>
    </source>
</evidence>
<evidence type="ECO:0000256" key="7">
    <source>
        <dbReference type="SAM" id="MobiDB-lite"/>
    </source>
</evidence>
<sequence>MNVKNVERLFIFPASLITIKACFIQAEKRFKLEQCCKSFKRVSSLVEHRIIHAGVKPYKCNECGKAFNCRANLMQHQKIHSGEGPFQCKQCGKAFTVLVQLTRHQNIRIGEKSFWCVQCGSAFTPPYQLTQHQGIHTCECRSQGDLEHPCQVTTLLPCQGSSRSEFLVYPKATPDSRKRHKLSPPRNGPSKGKVPKEIAKAPTIVDRLT</sequence>
<dbReference type="InterPro" id="IPR036236">
    <property type="entry name" value="Znf_C2H2_sf"/>
</dbReference>
<feature type="domain" description="C2H2-type" evidence="8">
    <location>
        <begin position="30"/>
        <end position="57"/>
    </location>
</feature>
<dbReference type="AlphaFoldDB" id="G3HNQ0"/>
<feature type="domain" description="C2H2-type" evidence="8">
    <location>
        <begin position="58"/>
        <end position="85"/>
    </location>
</feature>
<dbReference type="PANTHER" id="PTHR24377">
    <property type="entry name" value="IP01015P-RELATED"/>
    <property type="match status" value="1"/>
</dbReference>
<keyword evidence="5" id="KW-0539">Nucleus</keyword>
<dbReference type="FunFam" id="3.30.160.60:FF:000690">
    <property type="entry name" value="Zinc finger protein 354C"/>
    <property type="match status" value="1"/>
</dbReference>
<keyword evidence="3 6" id="KW-0863">Zinc-finger</keyword>
<evidence type="ECO:0000256" key="4">
    <source>
        <dbReference type="ARBA" id="ARBA00022833"/>
    </source>
</evidence>
<protein>
    <submittedName>
        <fullName evidence="9">Zinc finger protein 60</fullName>
    </submittedName>
</protein>
<dbReference type="InParanoid" id="G3HNQ0"/>
<dbReference type="EMBL" id="JH000550">
    <property type="protein sequence ID" value="EGW06403.1"/>
    <property type="molecule type" value="Genomic_DNA"/>
</dbReference>
<keyword evidence="2" id="KW-0677">Repeat</keyword>
<dbReference type="SMART" id="SM00355">
    <property type="entry name" value="ZnF_C2H2"/>
    <property type="match status" value="4"/>
</dbReference>
<dbReference type="InterPro" id="IPR050826">
    <property type="entry name" value="Krueppel_C2H2_ZnFinger"/>
</dbReference>
<dbReference type="InterPro" id="IPR013087">
    <property type="entry name" value="Znf_C2H2_type"/>
</dbReference>
<evidence type="ECO:0000256" key="6">
    <source>
        <dbReference type="PROSITE-ProRule" id="PRU00042"/>
    </source>
</evidence>
<name>G3HNQ0_CRIGR</name>
<reference evidence="10" key="1">
    <citation type="journal article" date="2011" name="Nat. Biotechnol.">
        <title>The genomic sequence of the Chinese hamster ovary (CHO)-K1 cell line.</title>
        <authorList>
            <person name="Xu X."/>
            <person name="Nagarajan H."/>
            <person name="Lewis N.E."/>
            <person name="Pan S."/>
            <person name="Cai Z."/>
            <person name="Liu X."/>
            <person name="Chen W."/>
            <person name="Xie M."/>
            <person name="Wang W."/>
            <person name="Hammond S."/>
            <person name="Andersen M.R."/>
            <person name="Neff N."/>
            <person name="Passarelli B."/>
            <person name="Koh W."/>
            <person name="Fan H.C."/>
            <person name="Wang J."/>
            <person name="Gui Y."/>
            <person name="Lee K.H."/>
            <person name="Betenbaugh M.J."/>
            <person name="Quake S.R."/>
            <person name="Famili I."/>
            <person name="Palsson B.O."/>
            <person name="Wang J."/>
        </authorList>
    </citation>
    <scope>NUCLEOTIDE SEQUENCE [LARGE SCALE GENOMIC DNA]</scope>
    <source>
        <strain evidence="10">CHO K1 cell line</strain>
    </source>
</reference>